<dbReference type="AlphaFoldDB" id="A0A0A8HMT8"/>
<dbReference type="RefSeq" id="WP_039644190.1">
    <property type="nucleotide sequence ID" value="NZ_CP008747.1"/>
</dbReference>
<dbReference type="PANTHER" id="PTHR33542:SF3">
    <property type="entry name" value="SIROHYDROCHLORIN FERROCHELATASE, CHLOROPLASTIC"/>
    <property type="match status" value="1"/>
</dbReference>
<dbReference type="SUPFAM" id="SSF53800">
    <property type="entry name" value="Chelatase"/>
    <property type="match status" value="1"/>
</dbReference>
<dbReference type="Pfam" id="PF01903">
    <property type="entry name" value="CbiX"/>
    <property type="match status" value="1"/>
</dbReference>
<protein>
    <submittedName>
        <fullName evidence="1">Sirohydrochlorin chelatase</fullName>
    </submittedName>
</protein>
<organism evidence="1 2">
    <name type="scientific">Staphylococcus hyicus</name>
    <dbReference type="NCBI Taxonomy" id="1284"/>
    <lineage>
        <taxon>Bacteria</taxon>
        <taxon>Bacillati</taxon>
        <taxon>Bacillota</taxon>
        <taxon>Bacilli</taxon>
        <taxon>Bacillales</taxon>
        <taxon>Staphylococcaceae</taxon>
        <taxon>Staphylococcus</taxon>
    </lineage>
</organism>
<dbReference type="GeneID" id="41072324"/>
<name>A0A0A8HMT8_STAHY</name>
<dbReference type="Proteomes" id="UP000285625">
    <property type="component" value="Unassembled WGS sequence"/>
</dbReference>
<gene>
    <name evidence="1" type="ORF">BUZ57_00260</name>
</gene>
<dbReference type="EMBL" id="QXVO01000001">
    <property type="protein sequence ID" value="RIO47741.1"/>
    <property type="molecule type" value="Genomic_DNA"/>
</dbReference>
<dbReference type="CDD" id="cd03416">
    <property type="entry name" value="CbiX_SirB_N"/>
    <property type="match status" value="1"/>
</dbReference>
<dbReference type="Gene3D" id="3.40.50.1400">
    <property type="match status" value="2"/>
</dbReference>
<evidence type="ECO:0000313" key="1">
    <source>
        <dbReference type="EMBL" id="RIO47741.1"/>
    </source>
</evidence>
<reference evidence="1 2" key="1">
    <citation type="journal article" date="2016" name="Front. Microbiol.">
        <title>Comprehensive Phylogenetic Analysis of Bovine Non-aureus Staphylococci Species Based on Whole-Genome Sequencing.</title>
        <authorList>
            <person name="Naushad S."/>
            <person name="Barkema H.W."/>
            <person name="Luby C."/>
            <person name="Condas L.A."/>
            <person name="Nobrega D.B."/>
            <person name="Carson D.A."/>
            <person name="De Buck J."/>
        </authorList>
    </citation>
    <scope>NUCLEOTIDE SEQUENCE [LARGE SCALE GENOMIC DNA]</scope>
    <source>
        <strain evidence="1 2">SNUC 5959</strain>
    </source>
</reference>
<evidence type="ECO:0000313" key="2">
    <source>
        <dbReference type="Proteomes" id="UP000285625"/>
    </source>
</evidence>
<comment type="caution">
    <text evidence="1">The sequence shown here is derived from an EMBL/GenBank/DDBJ whole genome shotgun (WGS) entry which is preliminary data.</text>
</comment>
<dbReference type="GO" id="GO:0016829">
    <property type="term" value="F:lyase activity"/>
    <property type="evidence" value="ECO:0007669"/>
    <property type="project" value="InterPro"/>
</dbReference>
<dbReference type="InterPro" id="IPR050963">
    <property type="entry name" value="Sirohydro_Cobaltochel/CbiX"/>
</dbReference>
<dbReference type="HOGENOM" id="CLU_056929_0_2_9"/>
<accession>A0A0A8HMT8</accession>
<dbReference type="KEGG" id="shu:SHYC_02440"/>
<sequence length="250" mass="28877">MYKTILVVHGMRKGKLNETLVNFIHRTFDAHMLDYDVAFLESEERSLELVIQTTINAGYRRIHFIPLLLFSASHYYEDIKVLCEIYGRKYPNVQLVLGKPLGTHERMTSWVASQIANYQHNIDASTGIVVLAHGNSRFDEPDVALTEICDKLSTPTHPCYPSMVYGAYAFTKTLPEIARKHRKLLLIPFFFYDGYLVNKTKRRILELNLPNDMVYTPAINFHPILEEVVRERMAECEEVSYVSHSIESCT</sequence>
<dbReference type="PANTHER" id="PTHR33542">
    <property type="entry name" value="SIROHYDROCHLORIN FERROCHELATASE, CHLOROPLASTIC"/>
    <property type="match status" value="1"/>
</dbReference>
<proteinExistence type="predicted"/>
<dbReference type="InterPro" id="IPR002762">
    <property type="entry name" value="CbiX-like"/>
</dbReference>
<dbReference type="STRING" id="1284.SHYC_02440"/>